<comment type="caution">
    <text evidence="3">The sequence shown here is derived from an EMBL/GenBank/DDBJ whole genome shotgun (WGS) entry which is preliminary data.</text>
</comment>
<gene>
    <name evidence="3" type="ORF">JI751_04015</name>
</gene>
<dbReference type="Gene3D" id="3.40.1440.10">
    <property type="entry name" value="GIY-YIG endonuclease"/>
    <property type="match status" value="1"/>
</dbReference>
<evidence type="ECO:0000313" key="4">
    <source>
        <dbReference type="Proteomes" id="UP000636918"/>
    </source>
</evidence>
<dbReference type="RefSeq" id="WP_201933641.1">
    <property type="nucleotide sequence ID" value="NZ_JAERSG010000001.1"/>
</dbReference>
<keyword evidence="4" id="KW-1185">Reference proteome</keyword>
<dbReference type="PROSITE" id="PS50164">
    <property type="entry name" value="GIY_YIG"/>
    <property type="match status" value="1"/>
</dbReference>
<dbReference type="SUPFAM" id="SSF82771">
    <property type="entry name" value="GIY-YIG endonuclease"/>
    <property type="match status" value="1"/>
</dbReference>
<dbReference type="PANTHER" id="PTHR34477:SF1">
    <property type="entry name" value="UPF0213 PROTEIN YHBQ"/>
    <property type="match status" value="1"/>
</dbReference>
<dbReference type="PANTHER" id="PTHR34477">
    <property type="entry name" value="UPF0213 PROTEIN YHBQ"/>
    <property type="match status" value="1"/>
</dbReference>
<dbReference type="InterPro" id="IPR000305">
    <property type="entry name" value="GIY-YIG_endonuc"/>
</dbReference>
<evidence type="ECO:0000313" key="3">
    <source>
        <dbReference type="EMBL" id="MBL0746765.1"/>
    </source>
</evidence>
<proteinExistence type="inferred from homology"/>
<sequence length="100" mass="11619">MPFVYMLRCADGSYYVGSTRNLEARLFQHNHAVEDACLYTRSRRPVELVWHEEVENVGLAYGLEKQIQGWGRKKREALIRGDFELLPLLSSRRGGRPRPT</sequence>
<dbReference type="Proteomes" id="UP000636918">
    <property type="component" value="Unassembled WGS sequence"/>
</dbReference>
<dbReference type="CDD" id="cd10456">
    <property type="entry name" value="GIY-YIG_UPF0213"/>
    <property type="match status" value="1"/>
</dbReference>
<evidence type="ECO:0000256" key="1">
    <source>
        <dbReference type="ARBA" id="ARBA00007435"/>
    </source>
</evidence>
<dbReference type="EMBL" id="JAERSG010000001">
    <property type="protein sequence ID" value="MBL0746765.1"/>
    <property type="molecule type" value="Genomic_DNA"/>
</dbReference>
<comment type="similarity">
    <text evidence="1">Belongs to the UPF0213 family.</text>
</comment>
<feature type="domain" description="GIY-YIG" evidence="2">
    <location>
        <begin position="1"/>
        <end position="78"/>
    </location>
</feature>
<accession>A0ABS1L581</accession>
<protein>
    <submittedName>
        <fullName evidence="3">GIY-YIG nuclease family protein</fullName>
    </submittedName>
</protein>
<name>A0ABS1L581_9ACTN</name>
<dbReference type="InterPro" id="IPR035901">
    <property type="entry name" value="GIY-YIG_endonuc_sf"/>
</dbReference>
<reference evidence="3 4" key="1">
    <citation type="submission" date="2021-01" db="EMBL/GenBank/DDBJ databases">
        <title>Genome seq and assembly of Nocardiodes sp. G10.</title>
        <authorList>
            <person name="Chhetri G."/>
        </authorList>
    </citation>
    <scope>NUCLEOTIDE SEQUENCE [LARGE SCALE GENOMIC DNA]</scope>
    <source>
        <strain evidence="3 4">G10</strain>
    </source>
</reference>
<organism evidence="3 4">
    <name type="scientific">Nocardioides baculatus</name>
    <dbReference type="NCBI Taxonomy" id="2801337"/>
    <lineage>
        <taxon>Bacteria</taxon>
        <taxon>Bacillati</taxon>
        <taxon>Actinomycetota</taxon>
        <taxon>Actinomycetes</taxon>
        <taxon>Propionibacteriales</taxon>
        <taxon>Nocardioidaceae</taxon>
        <taxon>Nocardioides</taxon>
    </lineage>
</organism>
<evidence type="ECO:0000259" key="2">
    <source>
        <dbReference type="PROSITE" id="PS50164"/>
    </source>
</evidence>
<dbReference type="Pfam" id="PF01541">
    <property type="entry name" value="GIY-YIG"/>
    <property type="match status" value="1"/>
</dbReference>
<dbReference type="InterPro" id="IPR050190">
    <property type="entry name" value="UPF0213_domain"/>
</dbReference>